<sequence>MDGFKKRLSESVQLRLSVTLSLAILLVALLASVFAFVSAFEEAHEQQDATLRQVAMLFDRQQMTLHYPQGQAIDDDDEDSRVIIQHLGDGRHATGNNDEALPLPFPTTLADGLATVEVAGEAFRVLVRTTARGERIAVAQEQDVRDKDARESAWRSLLPFLILFPVLLLVVGDLVRKLFRPIGVLAAEIDQRAEQELHPIDEQHLPTEVRPFVVAINRLLARVGQSMDSQRRFVADAAHELRSPMTALSLQAERLADTDLSPVSRERFLPLARGIERGRKLIDQLLALAAAQSPSTRAQGPLSVHGVYRQVLEDLLPLAECKQIDIGVESIEDVQVVFNALDLFTLVKNLVDNAIRYTPQGGRIDLSVEKVQGAVLLQVKDTGPGIAVEEQARVFDAFYRSLGSDEAGSGLGLSIVRAISERTGCRVQLAFSDTLAQRGLCVSVWIAQSDVRYPDHHSGE</sequence>
<evidence type="ECO:0000256" key="7">
    <source>
        <dbReference type="ARBA" id="ARBA00022777"/>
    </source>
</evidence>
<evidence type="ECO:0000259" key="12">
    <source>
        <dbReference type="PROSITE" id="PS50109"/>
    </source>
</evidence>
<dbReference type="Pfam" id="PF02518">
    <property type="entry name" value="HATPase_c"/>
    <property type="match status" value="1"/>
</dbReference>
<keyword evidence="8 11" id="KW-1133">Transmembrane helix</keyword>
<dbReference type="EMBL" id="LT629689">
    <property type="protein sequence ID" value="SDF20199.1"/>
    <property type="molecule type" value="Genomic_DNA"/>
</dbReference>
<evidence type="ECO:0000313" key="16">
    <source>
        <dbReference type="Proteomes" id="UP000182858"/>
    </source>
</evidence>
<dbReference type="GeneID" id="78553697"/>
<evidence type="ECO:0000256" key="6">
    <source>
        <dbReference type="ARBA" id="ARBA00022692"/>
    </source>
</evidence>
<dbReference type="InterPro" id="IPR036097">
    <property type="entry name" value="HisK_dim/P_sf"/>
</dbReference>
<evidence type="ECO:0000256" key="3">
    <source>
        <dbReference type="ARBA" id="ARBA00012438"/>
    </source>
</evidence>
<dbReference type="PANTHER" id="PTHR45436:SF15">
    <property type="entry name" value="SENSOR HISTIDINE KINASE CUSS"/>
    <property type="match status" value="1"/>
</dbReference>
<evidence type="ECO:0000256" key="4">
    <source>
        <dbReference type="ARBA" id="ARBA00022553"/>
    </source>
</evidence>
<keyword evidence="5" id="KW-0808">Transferase</keyword>
<gene>
    <name evidence="15" type="ORF">FIV36_20660</name>
    <name evidence="14" type="ORF">SAMN05216591_2236</name>
</gene>
<dbReference type="InterPro" id="IPR005467">
    <property type="entry name" value="His_kinase_dom"/>
</dbReference>
<dbReference type="PANTHER" id="PTHR45436">
    <property type="entry name" value="SENSOR HISTIDINE KINASE YKOH"/>
    <property type="match status" value="1"/>
</dbReference>
<reference evidence="15 17" key="2">
    <citation type="submission" date="2019-06" db="EMBL/GenBank/DDBJ databases">
        <title>Pseudomonas bimorpha sp. nov. isolated from bovine raw milk and skim milk concentrate.</title>
        <authorList>
            <person name="Hofmann K."/>
            <person name="Huptas C."/>
            <person name="Doll E."/>
            <person name="Scherer S."/>
            <person name="Wenning M."/>
        </authorList>
    </citation>
    <scope>NUCLEOTIDE SEQUENCE [LARGE SCALE GENOMIC DNA]</scope>
    <source>
        <strain evidence="15 17">DSM 17835</strain>
    </source>
</reference>
<dbReference type="SUPFAM" id="SSF55874">
    <property type="entry name" value="ATPase domain of HSP90 chaperone/DNA topoisomerase II/histidine kinase"/>
    <property type="match status" value="1"/>
</dbReference>
<dbReference type="Proteomes" id="UP000182858">
    <property type="component" value="Chromosome I"/>
</dbReference>
<evidence type="ECO:0000256" key="8">
    <source>
        <dbReference type="ARBA" id="ARBA00022989"/>
    </source>
</evidence>
<dbReference type="PRINTS" id="PR00344">
    <property type="entry name" value="BCTRLSENSOR"/>
</dbReference>
<dbReference type="Pfam" id="PF00512">
    <property type="entry name" value="HisKA"/>
    <property type="match status" value="1"/>
</dbReference>
<dbReference type="PROSITE" id="PS50109">
    <property type="entry name" value="HIS_KIN"/>
    <property type="match status" value="1"/>
</dbReference>
<dbReference type="SMART" id="SM00388">
    <property type="entry name" value="HisKA"/>
    <property type="match status" value="1"/>
</dbReference>
<keyword evidence="4" id="KW-0597">Phosphoprotein</keyword>
<dbReference type="InterPro" id="IPR003660">
    <property type="entry name" value="HAMP_dom"/>
</dbReference>
<reference evidence="14 16" key="1">
    <citation type="submission" date="2016-10" db="EMBL/GenBank/DDBJ databases">
        <authorList>
            <person name="Varghese N."/>
            <person name="Submissions S."/>
        </authorList>
    </citation>
    <scope>NUCLEOTIDE SEQUENCE [LARGE SCALE GENOMIC DNA]</scope>
    <source>
        <strain evidence="14 16">DSM 17835</strain>
    </source>
</reference>
<dbReference type="Gene3D" id="1.10.287.130">
    <property type="match status" value="1"/>
</dbReference>
<dbReference type="RefSeq" id="WP_010566629.1">
    <property type="nucleotide sequence ID" value="NZ_LT629689.1"/>
</dbReference>
<dbReference type="AlphaFoldDB" id="A0A5C5Q9R2"/>
<dbReference type="InterPro" id="IPR036890">
    <property type="entry name" value="HATPase_C_sf"/>
</dbReference>
<evidence type="ECO:0000313" key="15">
    <source>
        <dbReference type="EMBL" id="TWS02445.1"/>
    </source>
</evidence>
<evidence type="ECO:0000256" key="11">
    <source>
        <dbReference type="SAM" id="Phobius"/>
    </source>
</evidence>
<accession>A0A5C5Q9R2</accession>
<evidence type="ECO:0000256" key="9">
    <source>
        <dbReference type="ARBA" id="ARBA00023012"/>
    </source>
</evidence>
<dbReference type="EC" id="2.7.13.3" evidence="3"/>
<dbReference type="EMBL" id="VFET01000018">
    <property type="protein sequence ID" value="TWS02445.1"/>
    <property type="molecule type" value="Genomic_DNA"/>
</dbReference>
<evidence type="ECO:0000256" key="5">
    <source>
        <dbReference type="ARBA" id="ARBA00022679"/>
    </source>
</evidence>
<keyword evidence="6 11" id="KW-0812">Transmembrane</keyword>
<feature type="transmembrane region" description="Helical" evidence="11">
    <location>
        <begin position="157"/>
        <end position="175"/>
    </location>
</feature>
<organism evidence="15 17">
    <name type="scientific">Pseudomonas extremaustralis</name>
    <dbReference type="NCBI Taxonomy" id="359110"/>
    <lineage>
        <taxon>Bacteria</taxon>
        <taxon>Pseudomonadati</taxon>
        <taxon>Pseudomonadota</taxon>
        <taxon>Gammaproteobacteria</taxon>
        <taxon>Pseudomonadales</taxon>
        <taxon>Pseudomonadaceae</taxon>
        <taxon>Pseudomonas</taxon>
    </lineage>
</organism>
<dbReference type="Proteomes" id="UP000317951">
    <property type="component" value="Unassembled WGS sequence"/>
</dbReference>
<dbReference type="GO" id="GO:0000155">
    <property type="term" value="F:phosphorelay sensor kinase activity"/>
    <property type="evidence" value="ECO:0007669"/>
    <property type="project" value="InterPro"/>
</dbReference>
<dbReference type="SMART" id="SM00387">
    <property type="entry name" value="HATPase_c"/>
    <property type="match status" value="1"/>
</dbReference>
<dbReference type="InterPro" id="IPR003594">
    <property type="entry name" value="HATPase_dom"/>
</dbReference>
<feature type="domain" description="Histidine kinase" evidence="12">
    <location>
        <begin position="236"/>
        <end position="450"/>
    </location>
</feature>
<keyword evidence="7 15" id="KW-0418">Kinase</keyword>
<feature type="domain" description="HAMP" evidence="13">
    <location>
        <begin position="176"/>
        <end position="228"/>
    </location>
</feature>
<dbReference type="InterPro" id="IPR003661">
    <property type="entry name" value="HisK_dim/P_dom"/>
</dbReference>
<evidence type="ECO:0000313" key="17">
    <source>
        <dbReference type="Proteomes" id="UP000317951"/>
    </source>
</evidence>
<keyword evidence="10 11" id="KW-0472">Membrane</keyword>
<protein>
    <recommendedName>
        <fullName evidence="3">histidine kinase</fullName>
        <ecNumber evidence="3">2.7.13.3</ecNumber>
    </recommendedName>
</protein>
<dbReference type="GO" id="GO:0005886">
    <property type="term" value="C:plasma membrane"/>
    <property type="evidence" value="ECO:0007669"/>
    <property type="project" value="TreeGrafter"/>
</dbReference>
<keyword evidence="16" id="KW-1185">Reference proteome</keyword>
<dbReference type="InterPro" id="IPR004358">
    <property type="entry name" value="Sig_transdc_His_kin-like_C"/>
</dbReference>
<evidence type="ECO:0000313" key="14">
    <source>
        <dbReference type="EMBL" id="SDF20199.1"/>
    </source>
</evidence>
<evidence type="ECO:0000259" key="13">
    <source>
        <dbReference type="PROSITE" id="PS50885"/>
    </source>
</evidence>
<proteinExistence type="predicted"/>
<evidence type="ECO:0000256" key="1">
    <source>
        <dbReference type="ARBA" id="ARBA00000085"/>
    </source>
</evidence>
<evidence type="ECO:0000256" key="2">
    <source>
        <dbReference type="ARBA" id="ARBA00004141"/>
    </source>
</evidence>
<dbReference type="InterPro" id="IPR050428">
    <property type="entry name" value="TCS_sensor_his_kinase"/>
</dbReference>
<dbReference type="Gene3D" id="3.30.565.10">
    <property type="entry name" value="Histidine kinase-like ATPase, C-terminal domain"/>
    <property type="match status" value="1"/>
</dbReference>
<keyword evidence="9" id="KW-0902">Two-component regulatory system</keyword>
<dbReference type="SUPFAM" id="SSF47384">
    <property type="entry name" value="Homodimeric domain of signal transducing histidine kinase"/>
    <property type="match status" value="1"/>
</dbReference>
<dbReference type="CDD" id="cd00082">
    <property type="entry name" value="HisKA"/>
    <property type="match status" value="1"/>
</dbReference>
<name>A0A5C5Q9R2_9PSED</name>
<dbReference type="PROSITE" id="PS50885">
    <property type="entry name" value="HAMP"/>
    <property type="match status" value="1"/>
</dbReference>
<evidence type="ECO:0000256" key="10">
    <source>
        <dbReference type="ARBA" id="ARBA00023136"/>
    </source>
</evidence>
<comment type="catalytic activity">
    <reaction evidence="1">
        <text>ATP + protein L-histidine = ADP + protein N-phospho-L-histidine.</text>
        <dbReference type="EC" id="2.7.13.3"/>
    </reaction>
</comment>
<dbReference type="OrthoDB" id="9809766at2"/>
<comment type="subcellular location">
    <subcellularLocation>
        <location evidence="2">Membrane</location>
        <topology evidence="2">Multi-pass membrane protein</topology>
    </subcellularLocation>
</comment>